<dbReference type="Proteomes" id="UP001454036">
    <property type="component" value="Unassembled WGS sequence"/>
</dbReference>
<sequence>MECSSSFSSLHLVERYREDRRKLLEYLLSSSQISSVSDLNLDALSTDYIIQTIQSGGVIDVSEATKRYTDEAARPVMMNLHSRDIYFLHSDTESPGSPPRRVPPPVMARHNGENQFQNNVAGPRASVSAVNFDVKDASMRSDALDFENDFNSLSLGLPMLRTGLSDDDLVESAFEVLLVCMVSSGVEIQSTESRKKEKSSKLLDVLKNKKDKRHLSSQSFGRRQDFSDTFRVQLQISESKGAVFRRLVVRSSSVQGWEHADLPHISLGFLNGGYRSDFPNEKLFLQWKNRHVNILEELLSSAGSMVKENKSTDILLSKIRSSEEGEVKMSYSERNEVLSALKRFMSKFSSIPARFGIQGETYYWTSGYPLNVRIYEKLLLSVFDTLEDGQLVEEADDLLNTIKLTWPVLGIIHKLHDALYAWVLFKQFVVTQEAELLHCAIVEVQRVLQPGESNENGKEYLGNLFCLTVFNGSERQLTVVQSIFLSMGQWCDKKLQDYHLHFDQKASLFKKVIKMASTLGSSNFDKHGKMELRESDISSNTFSRKVKVYVLQSLEAACNRVSEKVSLRSDMGRKHPLALLANELKSVVDEELSTYYPVLCYWYPEAGEVIAMKLHHFYGEMLTKNNYCQHEEDPQDQVD</sequence>
<accession>A0AAV3PPC7</accession>
<comment type="caution">
    <text evidence="1">The sequence shown here is derived from an EMBL/GenBank/DDBJ whole genome shotgun (WGS) entry which is preliminary data.</text>
</comment>
<evidence type="ECO:0000313" key="2">
    <source>
        <dbReference type="Proteomes" id="UP001454036"/>
    </source>
</evidence>
<reference evidence="1 2" key="1">
    <citation type="submission" date="2024-01" db="EMBL/GenBank/DDBJ databases">
        <title>The complete chloroplast genome sequence of Lithospermum erythrorhizon: insights into the phylogenetic relationship among Boraginaceae species and the maternal lineages of purple gromwells.</title>
        <authorList>
            <person name="Okada T."/>
            <person name="Watanabe K."/>
        </authorList>
    </citation>
    <scope>NUCLEOTIDE SEQUENCE [LARGE SCALE GENOMIC DNA]</scope>
</reference>
<proteinExistence type="predicted"/>
<protein>
    <recommendedName>
        <fullName evidence="3">MHD1 domain-containing protein</fullName>
    </recommendedName>
</protein>
<dbReference type="PANTHER" id="PTHR31280:SF3">
    <property type="entry name" value="DNA TOPOISOMERASE 4 SUBUNIT B (DUF810)"/>
    <property type="match status" value="1"/>
</dbReference>
<evidence type="ECO:0008006" key="3">
    <source>
        <dbReference type="Google" id="ProtNLM"/>
    </source>
</evidence>
<evidence type="ECO:0000313" key="1">
    <source>
        <dbReference type="EMBL" id="GAA0152165.1"/>
    </source>
</evidence>
<name>A0AAV3PPC7_LITER</name>
<dbReference type="EMBL" id="BAABME010001929">
    <property type="protein sequence ID" value="GAA0152165.1"/>
    <property type="molecule type" value="Genomic_DNA"/>
</dbReference>
<dbReference type="AlphaFoldDB" id="A0AAV3PPC7"/>
<dbReference type="InterPro" id="IPR008528">
    <property type="entry name" value="unc-13_homologue"/>
</dbReference>
<gene>
    <name evidence="1" type="ORF">LIER_10714</name>
</gene>
<dbReference type="PANTHER" id="PTHR31280">
    <property type="entry name" value="PROTEIN UNC-13 HOMOLOG"/>
    <property type="match status" value="1"/>
</dbReference>
<keyword evidence="2" id="KW-1185">Reference proteome</keyword>
<organism evidence="1 2">
    <name type="scientific">Lithospermum erythrorhizon</name>
    <name type="common">Purple gromwell</name>
    <name type="synonym">Lithospermum officinale var. erythrorhizon</name>
    <dbReference type="NCBI Taxonomy" id="34254"/>
    <lineage>
        <taxon>Eukaryota</taxon>
        <taxon>Viridiplantae</taxon>
        <taxon>Streptophyta</taxon>
        <taxon>Embryophyta</taxon>
        <taxon>Tracheophyta</taxon>
        <taxon>Spermatophyta</taxon>
        <taxon>Magnoliopsida</taxon>
        <taxon>eudicotyledons</taxon>
        <taxon>Gunneridae</taxon>
        <taxon>Pentapetalae</taxon>
        <taxon>asterids</taxon>
        <taxon>lamiids</taxon>
        <taxon>Boraginales</taxon>
        <taxon>Boraginaceae</taxon>
        <taxon>Boraginoideae</taxon>
        <taxon>Lithospermeae</taxon>
        <taxon>Lithospermum</taxon>
    </lineage>
</organism>